<proteinExistence type="predicted"/>
<accession>A0A0G1ZBF4</accession>
<organism evidence="1 2">
    <name type="scientific">Candidatus Kaiserbacteria bacterium GW2011_GWA2_52_12</name>
    <dbReference type="NCBI Taxonomy" id="1618671"/>
    <lineage>
        <taxon>Bacteria</taxon>
        <taxon>Candidatus Kaiseribacteriota</taxon>
    </lineage>
</organism>
<gene>
    <name evidence="1" type="ORF">UY67_C0001G0074</name>
</gene>
<dbReference type="Proteomes" id="UP000034273">
    <property type="component" value="Unassembled WGS sequence"/>
</dbReference>
<protein>
    <submittedName>
        <fullName evidence="1">Uncharacterized protein</fullName>
    </submittedName>
</protein>
<name>A0A0G1ZBF4_9BACT</name>
<reference evidence="1 2" key="1">
    <citation type="journal article" date="2015" name="Nature">
        <title>rRNA introns, odd ribosomes, and small enigmatic genomes across a large radiation of phyla.</title>
        <authorList>
            <person name="Brown C.T."/>
            <person name="Hug L.A."/>
            <person name="Thomas B.C."/>
            <person name="Sharon I."/>
            <person name="Castelle C.J."/>
            <person name="Singh A."/>
            <person name="Wilkins M.J."/>
            <person name="Williams K.H."/>
            <person name="Banfield J.F."/>
        </authorList>
    </citation>
    <scope>NUCLEOTIDE SEQUENCE [LARGE SCALE GENOMIC DNA]</scope>
</reference>
<comment type="caution">
    <text evidence="1">The sequence shown here is derived from an EMBL/GenBank/DDBJ whole genome shotgun (WGS) entry which is preliminary data.</text>
</comment>
<dbReference type="STRING" id="1618671.UY67_C0001G0074"/>
<sequence>MDKETIMSVIHISTEFSPDYIIFVSCEGILHCKGSGLRVTVSFLIKNIAREPAGFSAMFLDLVPYFDQSFLHALHNGGQEFAHT</sequence>
<evidence type="ECO:0000313" key="1">
    <source>
        <dbReference type="EMBL" id="KKW25072.1"/>
    </source>
</evidence>
<dbReference type="EMBL" id="LCQW01000001">
    <property type="protein sequence ID" value="KKW25072.1"/>
    <property type="molecule type" value="Genomic_DNA"/>
</dbReference>
<evidence type="ECO:0000313" key="2">
    <source>
        <dbReference type="Proteomes" id="UP000034273"/>
    </source>
</evidence>
<dbReference type="AlphaFoldDB" id="A0A0G1ZBF4"/>